<keyword evidence="7" id="KW-0503">Monooxygenase</keyword>
<dbReference type="PANTHER" id="PTHR24279:SF120">
    <property type="entry name" value="CYTOCHROME P450"/>
    <property type="match status" value="1"/>
</dbReference>
<keyword evidence="6" id="KW-0408">Iron</keyword>
<reference evidence="8" key="1">
    <citation type="journal article" date="2016" name="Insect Biochem. Mol. Biol.">
        <title>Multifaceted biological insights from a draft genome sequence of the tobacco hornworm moth, Manduca sexta.</title>
        <authorList>
            <person name="Kanost M.R."/>
            <person name="Arrese E.L."/>
            <person name="Cao X."/>
            <person name="Chen Y.R."/>
            <person name="Chellapilla S."/>
            <person name="Goldsmith M.R."/>
            <person name="Grosse-Wilde E."/>
            <person name="Heckel D.G."/>
            <person name="Herndon N."/>
            <person name="Jiang H."/>
            <person name="Papanicolaou A."/>
            <person name="Qu J."/>
            <person name="Soulages J.L."/>
            <person name="Vogel H."/>
            <person name="Walters J."/>
            <person name="Waterhouse R.M."/>
            <person name="Ahn S.J."/>
            <person name="Almeida F.C."/>
            <person name="An C."/>
            <person name="Aqrawi P."/>
            <person name="Bretschneider A."/>
            <person name="Bryant W.B."/>
            <person name="Bucks S."/>
            <person name="Chao H."/>
            <person name="Chevignon G."/>
            <person name="Christen J.M."/>
            <person name="Clarke D.F."/>
            <person name="Dittmer N.T."/>
            <person name="Ferguson L.C.F."/>
            <person name="Garavelou S."/>
            <person name="Gordon K.H.J."/>
            <person name="Gunaratna R.T."/>
            <person name="Han Y."/>
            <person name="Hauser F."/>
            <person name="He Y."/>
            <person name="Heidel-Fischer H."/>
            <person name="Hirsh A."/>
            <person name="Hu Y."/>
            <person name="Jiang H."/>
            <person name="Kalra D."/>
            <person name="Klinner C."/>
            <person name="Konig C."/>
            <person name="Kovar C."/>
            <person name="Kroll A.R."/>
            <person name="Kuwar S.S."/>
            <person name="Lee S.L."/>
            <person name="Lehman R."/>
            <person name="Li K."/>
            <person name="Li Z."/>
            <person name="Liang H."/>
            <person name="Lovelace S."/>
            <person name="Lu Z."/>
            <person name="Mansfield J.H."/>
            <person name="McCulloch K.J."/>
            <person name="Mathew T."/>
            <person name="Morton B."/>
            <person name="Muzny D.M."/>
            <person name="Neunemann D."/>
            <person name="Ongeri F."/>
            <person name="Pauchet Y."/>
            <person name="Pu L.L."/>
            <person name="Pyrousis I."/>
            <person name="Rao X.J."/>
            <person name="Redding A."/>
            <person name="Roesel C."/>
            <person name="Sanchez-Gracia A."/>
            <person name="Schaack S."/>
            <person name="Shukla A."/>
            <person name="Tetreau G."/>
            <person name="Wang Y."/>
            <person name="Xiong G.H."/>
            <person name="Traut W."/>
            <person name="Walsh T.K."/>
            <person name="Worley K.C."/>
            <person name="Wu D."/>
            <person name="Wu W."/>
            <person name="Wu Y.Q."/>
            <person name="Zhang X."/>
            <person name="Zou Z."/>
            <person name="Zucker H."/>
            <person name="Briscoe A.D."/>
            <person name="Burmester T."/>
            <person name="Clem R.J."/>
            <person name="Feyereisen R."/>
            <person name="Grimmelikhuijzen C.J.P."/>
            <person name="Hamodrakas S.J."/>
            <person name="Hansson B.S."/>
            <person name="Huguet E."/>
            <person name="Jermiin L.S."/>
            <person name="Lan Q."/>
            <person name="Lehman H.K."/>
            <person name="Lorenzen M."/>
            <person name="Merzendorfer H."/>
            <person name="Michalopoulos I."/>
            <person name="Morton D.B."/>
            <person name="Muthukrishnan S."/>
            <person name="Oakeshott J.G."/>
            <person name="Palmer W."/>
            <person name="Park Y."/>
            <person name="Passarelli A.L."/>
            <person name="Rozas J."/>
            <person name="Schwartz L.M."/>
            <person name="Smith W."/>
            <person name="Southgate A."/>
            <person name="Vilcinskas A."/>
            <person name="Vogt R."/>
            <person name="Wang P."/>
            <person name="Werren J."/>
            <person name="Yu X.Q."/>
            <person name="Zhou J.J."/>
            <person name="Brown S.J."/>
            <person name="Scherer S.E."/>
            <person name="Richards S."/>
            <person name="Blissard G.W."/>
        </authorList>
    </citation>
    <scope>NUCLEOTIDE SEQUENCE</scope>
</reference>
<comment type="cofactor">
    <cofactor evidence="1">
        <name>heme</name>
        <dbReference type="ChEBI" id="CHEBI:30413"/>
    </cofactor>
</comment>
<dbReference type="Proteomes" id="UP000791440">
    <property type="component" value="Unassembled WGS sequence"/>
</dbReference>
<name>A0A921YJX4_MANSE</name>
<dbReference type="GO" id="GO:0020037">
    <property type="term" value="F:heme binding"/>
    <property type="evidence" value="ECO:0007669"/>
    <property type="project" value="InterPro"/>
</dbReference>
<evidence type="ECO:0000256" key="5">
    <source>
        <dbReference type="ARBA" id="ARBA00023002"/>
    </source>
</evidence>
<keyword evidence="4" id="KW-0479">Metal-binding</keyword>
<dbReference type="InterPro" id="IPR050479">
    <property type="entry name" value="CYP11_CYP27_families"/>
</dbReference>
<keyword evidence="3" id="KW-0349">Heme</keyword>
<evidence type="ECO:0000256" key="2">
    <source>
        <dbReference type="ARBA" id="ARBA00010617"/>
    </source>
</evidence>
<dbReference type="InterPro" id="IPR001128">
    <property type="entry name" value="Cyt_P450"/>
</dbReference>
<comment type="caution">
    <text evidence="8">The sequence shown here is derived from an EMBL/GenBank/DDBJ whole genome shotgun (WGS) entry which is preliminary data.</text>
</comment>
<dbReference type="PANTHER" id="PTHR24279">
    <property type="entry name" value="CYTOCHROME P450"/>
    <property type="match status" value="1"/>
</dbReference>
<evidence type="ECO:0000256" key="3">
    <source>
        <dbReference type="ARBA" id="ARBA00022617"/>
    </source>
</evidence>
<dbReference type="AlphaFoldDB" id="A0A921YJX4"/>
<sequence>MKMSKSSFLIRQSLLNRPCRRHIAGSSSSRTSTSPQRQNLVAPVFMPAMATAKSFSEIPGPMALPMLRHSAHILPRIGSFHHAVGLGVLESLRDKYGDLVRLTKASRSRPTLYVFDPEIMREVYESRSTEPPRFDRSPLCQHRKNVGSNCPIHSDDTKAIWTGIRMLLQEGALLKNYEAAFDDIAADVTRRLGELRQEGASLNVELESEIYRWAIETIGMMIFGIRLGCLDGSAHAPNPENKNPEPGKGTCSLYNKSHEELTAAERLVRCSRDITRGSFLTRSEDTLKTESSTFNNALKTFDRHFSLTEHFLLKALYELNSDKLKPEQVLLDKLRPLERRILPVAADILLAGVDPLAHSALSMFYHLSLHAAQQQRAHDEVIWAEASKDAGAQHPELSYVAACTREAMRLHPITGGVVRRSKESLIVAGYEIPEGVDIVLAHSVTSKAEKQWGRANAFIPERWCSEGWQPLRASRAHPLASMPFGETCPATGVAGKMLTSLTARILEKYRLEWHGPLPKMTTDGVNKIQPPYYFVLQNAA</sequence>
<dbReference type="GO" id="GO:0005506">
    <property type="term" value="F:iron ion binding"/>
    <property type="evidence" value="ECO:0007669"/>
    <property type="project" value="InterPro"/>
</dbReference>
<protein>
    <recommendedName>
        <fullName evidence="10">Cytochrome P450</fullName>
    </recommendedName>
</protein>
<keyword evidence="5" id="KW-0560">Oxidoreductase</keyword>
<keyword evidence="9" id="KW-1185">Reference proteome</keyword>
<dbReference type="SUPFAM" id="SSF48264">
    <property type="entry name" value="Cytochrome P450"/>
    <property type="match status" value="1"/>
</dbReference>
<evidence type="ECO:0000256" key="1">
    <source>
        <dbReference type="ARBA" id="ARBA00001971"/>
    </source>
</evidence>
<evidence type="ECO:0000313" key="8">
    <source>
        <dbReference type="EMBL" id="KAG6440594.1"/>
    </source>
</evidence>
<dbReference type="GO" id="GO:0016705">
    <property type="term" value="F:oxidoreductase activity, acting on paired donors, with incorporation or reduction of molecular oxygen"/>
    <property type="evidence" value="ECO:0007669"/>
    <property type="project" value="InterPro"/>
</dbReference>
<reference evidence="8" key="2">
    <citation type="submission" date="2020-12" db="EMBL/GenBank/DDBJ databases">
        <authorList>
            <person name="Kanost M."/>
        </authorList>
    </citation>
    <scope>NUCLEOTIDE SEQUENCE</scope>
</reference>
<accession>A0A921YJX4</accession>
<evidence type="ECO:0000256" key="4">
    <source>
        <dbReference type="ARBA" id="ARBA00022723"/>
    </source>
</evidence>
<evidence type="ECO:0000256" key="6">
    <source>
        <dbReference type="ARBA" id="ARBA00023004"/>
    </source>
</evidence>
<comment type="similarity">
    <text evidence="2">Belongs to the cytochrome P450 family.</text>
</comment>
<organism evidence="8 9">
    <name type="scientific">Manduca sexta</name>
    <name type="common">Tobacco hawkmoth</name>
    <name type="synonym">Tobacco hornworm</name>
    <dbReference type="NCBI Taxonomy" id="7130"/>
    <lineage>
        <taxon>Eukaryota</taxon>
        <taxon>Metazoa</taxon>
        <taxon>Ecdysozoa</taxon>
        <taxon>Arthropoda</taxon>
        <taxon>Hexapoda</taxon>
        <taxon>Insecta</taxon>
        <taxon>Pterygota</taxon>
        <taxon>Neoptera</taxon>
        <taxon>Endopterygota</taxon>
        <taxon>Lepidoptera</taxon>
        <taxon>Glossata</taxon>
        <taxon>Ditrysia</taxon>
        <taxon>Bombycoidea</taxon>
        <taxon>Sphingidae</taxon>
        <taxon>Sphinginae</taxon>
        <taxon>Sphingini</taxon>
        <taxon>Manduca</taxon>
    </lineage>
</organism>
<dbReference type="Gene3D" id="1.10.630.10">
    <property type="entry name" value="Cytochrome P450"/>
    <property type="match status" value="1"/>
</dbReference>
<evidence type="ECO:0000256" key="7">
    <source>
        <dbReference type="ARBA" id="ARBA00023033"/>
    </source>
</evidence>
<dbReference type="Pfam" id="PF00067">
    <property type="entry name" value="p450"/>
    <property type="match status" value="1"/>
</dbReference>
<evidence type="ECO:0008006" key="10">
    <source>
        <dbReference type="Google" id="ProtNLM"/>
    </source>
</evidence>
<dbReference type="EMBL" id="JH668281">
    <property type="protein sequence ID" value="KAG6440595.1"/>
    <property type="molecule type" value="Genomic_DNA"/>
</dbReference>
<proteinExistence type="inferred from homology"/>
<dbReference type="GO" id="GO:0004497">
    <property type="term" value="F:monooxygenase activity"/>
    <property type="evidence" value="ECO:0007669"/>
    <property type="project" value="UniProtKB-KW"/>
</dbReference>
<dbReference type="InterPro" id="IPR036396">
    <property type="entry name" value="Cyt_P450_sf"/>
</dbReference>
<dbReference type="EMBL" id="JH668281">
    <property type="protein sequence ID" value="KAG6440594.1"/>
    <property type="molecule type" value="Genomic_DNA"/>
</dbReference>
<evidence type="ECO:0000313" key="9">
    <source>
        <dbReference type="Proteomes" id="UP000791440"/>
    </source>
</evidence>
<gene>
    <name evidence="8" type="ORF">O3G_MSEX001383</name>
</gene>